<dbReference type="PANTHER" id="PTHR30250">
    <property type="entry name" value="PST FAMILY PREDICTED COLANIC ACID TRANSPORTER"/>
    <property type="match status" value="1"/>
</dbReference>
<evidence type="ECO:0000256" key="7">
    <source>
        <dbReference type="SAM" id="Phobius"/>
    </source>
</evidence>
<evidence type="ECO:0000256" key="1">
    <source>
        <dbReference type="ARBA" id="ARBA00004651"/>
    </source>
</evidence>
<dbReference type="EMBL" id="LAZR01007094">
    <property type="protein sequence ID" value="KKM87494.1"/>
    <property type="molecule type" value="Genomic_DNA"/>
</dbReference>
<feature type="transmembrane region" description="Helical" evidence="7">
    <location>
        <begin position="77"/>
        <end position="101"/>
    </location>
</feature>
<feature type="transmembrane region" description="Helical" evidence="7">
    <location>
        <begin position="405"/>
        <end position="424"/>
    </location>
</feature>
<feature type="transmembrane region" description="Helical" evidence="7">
    <location>
        <begin position="166"/>
        <end position="186"/>
    </location>
</feature>
<dbReference type="PANTHER" id="PTHR30250:SF10">
    <property type="entry name" value="LIPOPOLYSACCHARIDE BIOSYNTHESIS PROTEIN WZXC"/>
    <property type="match status" value="1"/>
</dbReference>
<feature type="transmembrane region" description="Helical" evidence="7">
    <location>
        <begin position="318"/>
        <end position="342"/>
    </location>
</feature>
<reference evidence="8" key="1">
    <citation type="journal article" date="2015" name="Nature">
        <title>Complex archaea that bridge the gap between prokaryotes and eukaryotes.</title>
        <authorList>
            <person name="Spang A."/>
            <person name="Saw J.H."/>
            <person name="Jorgensen S.L."/>
            <person name="Zaremba-Niedzwiedzka K."/>
            <person name="Martijn J."/>
            <person name="Lind A.E."/>
            <person name="van Eijk R."/>
            <person name="Schleper C."/>
            <person name="Guy L."/>
            <person name="Ettema T.J."/>
        </authorList>
    </citation>
    <scope>NUCLEOTIDE SEQUENCE</scope>
</reference>
<dbReference type="AlphaFoldDB" id="A0A0F9KYY1"/>
<protein>
    <recommendedName>
        <fullName evidence="9">Polysaccharide biosynthesis protein C-terminal domain-containing protein</fullName>
    </recommendedName>
</protein>
<evidence type="ECO:0000256" key="3">
    <source>
        <dbReference type="ARBA" id="ARBA00022475"/>
    </source>
</evidence>
<name>A0A0F9KYY1_9ZZZZ</name>
<feature type="transmembrane region" description="Helical" evidence="7">
    <location>
        <begin position="198"/>
        <end position="219"/>
    </location>
</feature>
<feature type="transmembrane region" description="Helical" evidence="7">
    <location>
        <begin position="231"/>
        <end position="253"/>
    </location>
</feature>
<comment type="subcellular location">
    <subcellularLocation>
        <location evidence="1">Cell membrane</location>
        <topology evidence="1">Multi-pass membrane protein</topology>
    </subcellularLocation>
</comment>
<evidence type="ECO:0008006" key="9">
    <source>
        <dbReference type="Google" id="ProtNLM"/>
    </source>
</evidence>
<evidence type="ECO:0000256" key="6">
    <source>
        <dbReference type="ARBA" id="ARBA00023136"/>
    </source>
</evidence>
<keyword evidence="6 7" id="KW-0472">Membrane</keyword>
<feature type="transmembrane region" description="Helical" evidence="7">
    <location>
        <begin position="372"/>
        <end position="393"/>
    </location>
</feature>
<gene>
    <name evidence="8" type="ORF">LCGC14_1268350</name>
</gene>
<sequence>MFGSIGVLLIGNVGGAALTMLRTIIISRLISLEDFGIGTVLVLVLAMVEMISALGFQQQIVQAPDGNRTSFQYALQGVSILRGLITGCAIFALAHPISWFFNIPQTVGAIQSIAIIPAIIGFTHLDIHRLARQMKHLPTAIVALLPPLGSLISLVPLSYLYSDYRLLLFAVLVQAGLSVMVSHWAASRIYKFRIDPKFILRSLQFGWPVMVSGTLLFLVFNAERAIIGHNFGLEALALFSIALSLTLLPTLVISRTTMSFFLPQLSALRGNVSYAELATATLQIHILLGSAFVVIFSFTGEPFLLKMLGTKYQSAAPFLIWFAILQAFRIFEGGCAIVALAAAQTKNEIMANVVRVALLPVAWLIARNGGDVVTVIWIGTIGEAAGFAVGLTFALRRQQLSVRPLIIPLILALTTLALVCTSQFHHLGGITNMMILVFLFATGCYMRPLRSYLSKPVLPVTAGDKS</sequence>
<keyword evidence="3" id="KW-1003">Cell membrane</keyword>
<keyword evidence="5 7" id="KW-1133">Transmembrane helix</keyword>
<feature type="transmembrane region" description="Helical" evidence="7">
    <location>
        <begin position="274"/>
        <end position="298"/>
    </location>
</feature>
<evidence type="ECO:0000256" key="2">
    <source>
        <dbReference type="ARBA" id="ARBA00007430"/>
    </source>
</evidence>
<evidence type="ECO:0000313" key="8">
    <source>
        <dbReference type="EMBL" id="KKM87494.1"/>
    </source>
</evidence>
<comment type="similarity">
    <text evidence="2">Belongs to the polysaccharide synthase family.</text>
</comment>
<feature type="transmembrane region" description="Helical" evidence="7">
    <location>
        <begin position="137"/>
        <end position="160"/>
    </location>
</feature>
<evidence type="ECO:0000256" key="4">
    <source>
        <dbReference type="ARBA" id="ARBA00022692"/>
    </source>
</evidence>
<dbReference type="Pfam" id="PF13440">
    <property type="entry name" value="Polysacc_synt_3"/>
    <property type="match status" value="1"/>
</dbReference>
<feature type="transmembrane region" description="Helical" evidence="7">
    <location>
        <begin position="107"/>
        <end position="125"/>
    </location>
</feature>
<feature type="transmembrane region" description="Helical" evidence="7">
    <location>
        <begin position="7"/>
        <end position="30"/>
    </location>
</feature>
<accession>A0A0F9KYY1</accession>
<keyword evidence="4 7" id="KW-0812">Transmembrane</keyword>
<feature type="transmembrane region" description="Helical" evidence="7">
    <location>
        <begin position="349"/>
        <end position="366"/>
    </location>
</feature>
<organism evidence="8">
    <name type="scientific">marine sediment metagenome</name>
    <dbReference type="NCBI Taxonomy" id="412755"/>
    <lineage>
        <taxon>unclassified sequences</taxon>
        <taxon>metagenomes</taxon>
        <taxon>ecological metagenomes</taxon>
    </lineage>
</organism>
<comment type="caution">
    <text evidence="8">The sequence shown here is derived from an EMBL/GenBank/DDBJ whole genome shotgun (WGS) entry which is preliminary data.</text>
</comment>
<dbReference type="GO" id="GO:0005886">
    <property type="term" value="C:plasma membrane"/>
    <property type="evidence" value="ECO:0007669"/>
    <property type="project" value="UniProtKB-SubCell"/>
</dbReference>
<feature type="transmembrane region" description="Helical" evidence="7">
    <location>
        <begin position="430"/>
        <end position="446"/>
    </location>
</feature>
<feature type="transmembrane region" description="Helical" evidence="7">
    <location>
        <begin position="36"/>
        <end position="56"/>
    </location>
</feature>
<dbReference type="InterPro" id="IPR050833">
    <property type="entry name" value="Poly_Biosynth_Transport"/>
</dbReference>
<evidence type="ECO:0000256" key="5">
    <source>
        <dbReference type="ARBA" id="ARBA00022989"/>
    </source>
</evidence>
<proteinExistence type="inferred from homology"/>